<comment type="caution">
    <text evidence="1">The sequence shown here is derived from an EMBL/GenBank/DDBJ whole genome shotgun (WGS) entry which is preliminary data.</text>
</comment>
<name>A0A0W8ER89_9ZZZZ</name>
<accession>A0A0W8ER89</accession>
<gene>
    <name evidence="1" type="ORF">ASZ90_016498</name>
</gene>
<sequence>MYLAVSGETFIPHIIDEEQESGFTSEGTEFSPGELHVISMRQPF</sequence>
<evidence type="ECO:0000313" key="1">
    <source>
        <dbReference type="EMBL" id="KUG11085.1"/>
    </source>
</evidence>
<protein>
    <submittedName>
        <fullName evidence="1">Uncharacterized protein</fullName>
    </submittedName>
</protein>
<proteinExistence type="predicted"/>
<reference evidence="1" key="1">
    <citation type="journal article" date="2015" name="Proc. Natl. Acad. Sci. U.S.A.">
        <title>Networks of energetic and metabolic interactions define dynamics in microbial communities.</title>
        <authorList>
            <person name="Embree M."/>
            <person name="Liu J.K."/>
            <person name="Al-Bassam M.M."/>
            <person name="Zengler K."/>
        </authorList>
    </citation>
    <scope>NUCLEOTIDE SEQUENCE</scope>
</reference>
<organism evidence="1">
    <name type="scientific">hydrocarbon metagenome</name>
    <dbReference type="NCBI Taxonomy" id="938273"/>
    <lineage>
        <taxon>unclassified sequences</taxon>
        <taxon>metagenomes</taxon>
        <taxon>ecological metagenomes</taxon>
    </lineage>
</organism>
<dbReference type="EMBL" id="LNQE01001735">
    <property type="protein sequence ID" value="KUG11085.1"/>
    <property type="molecule type" value="Genomic_DNA"/>
</dbReference>
<dbReference type="AlphaFoldDB" id="A0A0W8ER89"/>